<dbReference type="RefSeq" id="WP_249846659.1">
    <property type="nucleotide sequence ID" value="NZ_JAMGBD010000001.1"/>
</dbReference>
<dbReference type="Gene3D" id="3.40.630.30">
    <property type="match status" value="1"/>
</dbReference>
<name>A0ABT0RJA1_9SPHN</name>
<comment type="caution">
    <text evidence="1">The sequence shown here is derived from an EMBL/GenBank/DDBJ whole genome shotgun (WGS) entry which is preliminary data.</text>
</comment>
<dbReference type="Proteomes" id="UP001165363">
    <property type="component" value="Unassembled WGS sequence"/>
</dbReference>
<sequence>MADPVPLQEGYRVEPLNRDIFAELQPLMLDAFGDSVSPSYFQWKYLDNPAGEAIGCIARSEQDGSIAAFYGMIPESYRFDGMVRRIYQSCDTMTHSHHRRRGLFQSLARLTYDRAMEADSRFLALGFGGPTSTPGFLKMGWKVEFEIPYLFQPYPLTAFPSLGLRKAELAVLDRPDDPLFAMIERSGLNAANSIERSHAFVAWRLANPRRQYNYLRDGEDAYAIFYRSGDFVFLFDFWEAGDGAGRSVMSALRRRSLSPRSKGILTICQRDTPFERRLKSYGFVRNPFRRGPASDRIPFITFNSDATGPSSWSITPFDHDSY</sequence>
<dbReference type="Pfam" id="PF13527">
    <property type="entry name" value="Acetyltransf_9"/>
    <property type="match status" value="1"/>
</dbReference>
<dbReference type="EMBL" id="JAMGBD010000001">
    <property type="protein sequence ID" value="MCL6682706.1"/>
    <property type="molecule type" value="Genomic_DNA"/>
</dbReference>
<proteinExistence type="predicted"/>
<reference evidence="1" key="1">
    <citation type="submission" date="2022-05" db="EMBL/GenBank/DDBJ databases">
        <authorList>
            <person name="Jo J.-H."/>
            <person name="Im W.-T."/>
        </authorList>
    </citation>
    <scope>NUCLEOTIDE SEQUENCE</scope>
    <source>
        <strain evidence="1">SE158</strain>
    </source>
</reference>
<gene>
    <name evidence="1" type="ORF">LZ536_02165</name>
</gene>
<evidence type="ECO:0000313" key="2">
    <source>
        <dbReference type="Proteomes" id="UP001165363"/>
    </source>
</evidence>
<dbReference type="InterPro" id="IPR016181">
    <property type="entry name" value="Acyl_CoA_acyltransferase"/>
</dbReference>
<accession>A0ABT0RJA1</accession>
<keyword evidence="2" id="KW-1185">Reference proteome</keyword>
<protein>
    <submittedName>
        <fullName evidence="1">GNAT family N-acetyltransferase</fullName>
    </submittedName>
</protein>
<evidence type="ECO:0000313" key="1">
    <source>
        <dbReference type="EMBL" id="MCL6682706.1"/>
    </source>
</evidence>
<dbReference type="SUPFAM" id="SSF55729">
    <property type="entry name" value="Acyl-CoA N-acyltransferases (Nat)"/>
    <property type="match status" value="1"/>
</dbReference>
<organism evidence="1 2">
    <name type="scientific">Sphingomonas alba</name>
    <dbReference type="NCBI Taxonomy" id="2908208"/>
    <lineage>
        <taxon>Bacteria</taxon>
        <taxon>Pseudomonadati</taxon>
        <taxon>Pseudomonadota</taxon>
        <taxon>Alphaproteobacteria</taxon>
        <taxon>Sphingomonadales</taxon>
        <taxon>Sphingomonadaceae</taxon>
        <taxon>Sphingomonas</taxon>
    </lineage>
</organism>